<evidence type="ECO:0000313" key="4">
    <source>
        <dbReference type="Proteomes" id="UP000325933"/>
    </source>
</evidence>
<dbReference type="Gene3D" id="3.40.50.1010">
    <property type="entry name" value="5'-nuclease"/>
    <property type="match status" value="1"/>
</dbReference>
<dbReference type="AlphaFoldDB" id="A0A5J5I131"/>
<evidence type="ECO:0000313" key="3">
    <source>
        <dbReference type="EMBL" id="KAA9028270.1"/>
    </source>
</evidence>
<dbReference type="RefSeq" id="WP_150426183.1">
    <property type="nucleotide sequence ID" value="NZ_VYQA01000010.1"/>
</dbReference>
<dbReference type="InterPro" id="IPR029060">
    <property type="entry name" value="PIN-like_dom_sf"/>
</dbReference>
<dbReference type="InterPro" id="IPR002716">
    <property type="entry name" value="PIN_dom"/>
</dbReference>
<name>A0A5J5I131_9SPHN</name>
<evidence type="ECO:0000313" key="5">
    <source>
        <dbReference type="Proteomes" id="UP000326364"/>
    </source>
</evidence>
<keyword evidence="5" id="KW-1185">Reference proteome</keyword>
<dbReference type="CDD" id="cd18683">
    <property type="entry name" value="PIN_VapC-like"/>
    <property type="match status" value="1"/>
</dbReference>
<gene>
    <name evidence="3" type="ORF">F4U95_14525</name>
    <name evidence="2" type="ORF">F4U96_13395</name>
</gene>
<dbReference type="Pfam" id="PF01850">
    <property type="entry name" value="PIN"/>
    <property type="match status" value="1"/>
</dbReference>
<proteinExistence type="predicted"/>
<dbReference type="SUPFAM" id="SSF88723">
    <property type="entry name" value="PIN domain-like"/>
    <property type="match status" value="1"/>
</dbReference>
<sequence>MAAAVDTNVLIRFLTGDDPSQAAIAAERISQGFLLLPTVLVETEWVLRASYDWPREQIEAAFRDIVDLPEAIGVPAGMDWVLDHFSAGADFSDMMHLAMAGDADAFLTFDRQIGKRLGDSSPVAVITLI</sequence>
<reference evidence="4 5" key="1">
    <citation type="submission" date="2019-09" db="EMBL/GenBank/DDBJ databases">
        <authorList>
            <person name="Feng G."/>
        </authorList>
    </citation>
    <scope>NUCLEOTIDE SEQUENCE [LARGE SCALE GENOMIC DNA]</scope>
    <source>
        <strain evidence="3 4">KACC 19283</strain>
        <strain evidence="2 5">KACC 19284</strain>
    </source>
</reference>
<dbReference type="Proteomes" id="UP000325933">
    <property type="component" value="Unassembled WGS sequence"/>
</dbReference>
<dbReference type="EMBL" id="VYQA01000010">
    <property type="protein sequence ID" value="KAA9028270.1"/>
    <property type="molecule type" value="Genomic_DNA"/>
</dbReference>
<feature type="domain" description="PIN" evidence="1">
    <location>
        <begin position="5"/>
        <end position="113"/>
    </location>
</feature>
<evidence type="ECO:0000313" key="2">
    <source>
        <dbReference type="EMBL" id="KAA9015857.1"/>
    </source>
</evidence>
<comment type="caution">
    <text evidence="3">The sequence shown here is derived from an EMBL/GenBank/DDBJ whole genome shotgun (WGS) entry which is preliminary data.</text>
</comment>
<protein>
    <submittedName>
        <fullName evidence="3">Type II toxin-antitoxin system VapC family toxin</fullName>
    </submittedName>
</protein>
<evidence type="ECO:0000259" key="1">
    <source>
        <dbReference type="Pfam" id="PF01850"/>
    </source>
</evidence>
<dbReference type="EMBL" id="VYQB01000009">
    <property type="protein sequence ID" value="KAA9015857.1"/>
    <property type="molecule type" value="Genomic_DNA"/>
</dbReference>
<accession>A0A5J5I131</accession>
<dbReference type="Proteomes" id="UP000326364">
    <property type="component" value="Unassembled WGS sequence"/>
</dbReference>
<organism evidence="3 4">
    <name type="scientific">Sphingobium limneticum</name>
    <dbReference type="NCBI Taxonomy" id="1007511"/>
    <lineage>
        <taxon>Bacteria</taxon>
        <taxon>Pseudomonadati</taxon>
        <taxon>Pseudomonadota</taxon>
        <taxon>Alphaproteobacteria</taxon>
        <taxon>Sphingomonadales</taxon>
        <taxon>Sphingomonadaceae</taxon>
        <taxon>Sphingobium</taxon>
    </lineage>
</organism>